<evidence type="ECO:0000313" key="11">
    <source>
        <dbReference type="EMBL" id="KDS35896.1"/>
    </source>
</evidence>
<keyword evidence="3 9" id="KW-0378">Hydrolase</keyword>
<evidence type="ECO:0000256" key="9">
    <source>
        <dbReference type="RuleBase" id="RU361169"/>
    </source>
</evidence>
<dbReference type="AlphaFoldDB" id="A0AB34L832"/>
<keyword evidence="10" id="KW-0732">Signal</keyword>
<evidence type="ECO:0000256" key="2">
    <source>
        <dbReference type="ARBA" id="ARBA00022737"/>
    </source>
</evidence>
<dbReference type="GO" id="GO:0000272">
    <property type="term" value="P:polysaccharide catabolic process"/>
    <property type="evidence" value="ECO:0007669"/>
    <property type="project" value="UniProtKB-KW"/>
</dbReference>
<dbReference type="Proteomes" id="UP000027850">
    <property type="component" value="Unassembled WGS sequence"/>
</dbReference>
<comment type="function">
    <text evidence="8">Pectinolytic enzyme involved in the degradation of xylogalacturonan (xga), a galacturonan backbone heavily substituted with xylose, and which is one important component of the hairy regions of pectin. Activity requires a galacturonic acid backbone substituted with xylose.</text>
</comment>
<dbReference type="SUPFAM" id="SSF51126">
    <property type="entry name" value="Pectin lyase-like"/>
    <property type="match status" value="1"/>
</dbReference>
<keyword evidence="5" id="KW-0119">Carbohydrate metabolism</keyword>
<keyword evidence="4" id="KW-0325">Glycoprotein</keyword>
<dbReference type="EMBL" id="JNHK01000092">
    <property type="protein sequence ID" value="KDS35896.1"/>
    <property type="molecule type" value="Genomic_DNA"/>
</dbReference>
<dbReference type="PANTHER" id="PTHR31736">
    <property type="match status" value="1"/>
</dbReference>
<protein>
    <submittedName>
        <fullName evidence="11">Glycosyl hydrolases 28 family protein</fullName>
    </submittedName>
</protein>
<organism evidence="11 12">
    <name type="scientific">Parabacteroides distasonis str. 3776 D15 i</name>
    <dbReference type="NCBI Taxonomy" id="1339342"/>
    <lineage>
        <taxon>Bacteria</taxon>
        <taxon>Pseudomonadati</taxon>
        <taxon>Bacteroidota</taxon>
        <taxon>Bacteroidia</taxon>
        <taxon>Bacteroidales</taxon>
        <taxon>Tannerellaceae</taxon>
        <taxon>Parabacteroides</taxon>
    </lineage>
</organism>
<evidence type="ECO:0000256" key="10">
    <source>
        <dbReference type="SAM" id="SignalP"/>
    </source>
</evidence>
<comment type="similarity">
    <text evidence="1 9">Belongs to the glycosyl hydrolase 28 family.</text>
</comment>
<evidence type="ECO:0000256" key="6">
    <source>
        <dbReference type="ARBA" id="ARBA00023295"/>
    </source>
</evidence>
<keyword evidence="2" id="KW-0677">Repeat</keyword>
<dbReference type="InterPro" id="IPR012334">
    <property type="entry name" value="Pectin_lyas_fold"/>
</dbReference>
<reference evidence="11 12" key="1">
    <citation type="submission" date="2014-04" db="EMBL/GenBank/DDBJ databases">
        <authorList>
            <person name="Sears C."/>
            <person name="Carroll K."/>
            <person name="Sack B.R."/>
            <person name="Qadri F."/>
            <person name="Myers L.L."/>
            <person name="Chung G.-T."/>
            <person name="Escheverria P."/>
            <person name="Fraser C.M."/>
            <person name="Sadzewicz L."/>
            <person name="Shefchek K.A."/>
            <person name="Tallon L."/>
            <person name="Das S.P."/>
            <person name="Daugherty S."/>
            <person name="Mongodin E.F."/>
        </authorList>
    </citation>
    <scope>NUCLEOTIDE SEQUENCE [LARGE SCALE GENOMIC DNA]</scope>
    <source>
        <strain evidence="11 12">3776 D15 i</strain>
    </source>
</reference>
<evidence type="ECO:0000256" key="5">
    <source>
        <dbReference type="ARBA" id="ARBA00023277"/>
    </source>
</evidence>
<dbReference type="Pfam" id="PF00295">
    <property type="entry name" value="Glyco_hydro_28"/>
    <property type="match status" value="1"/>
</dbReference>
<dbReference type="PANTHER" id="PTHR31736:SF9">
    <property type="entry name" value="ENDO-XYLOGALACTURONAN HYDROLASE A-RELATED"/>
    <property type="match status" value="1"/>
</dbReference>
<evidence type="ECO:0000256" key="8">
    <source>
        <dbReference type="ARBA" id="ARBA00037278"/>
    </source>
</evidence>
<gene>
    <name evidence="11" type="ORF">M091_1760</name>
</gene>
<feature type="chain" id="PRO_5044318991" evidence="10">
    <location>
        <begin position="24"/>
        <end position="497"/>
    </location>
</feature>
<dbReference type="Gene3D" id="2.160.20.10">
    <property type="entry name" value="Single-stranded right-handed beta-helix, Pectin lyase-like"/>
    <property type="match status" value="1"/>
</dbReference>
<evidence type="ECO:0000256" key="4">
    <source>
        <dbReference type="ARBA" id="ARBA00023180"/>
    </source>
</evidence>
<accession>A0AB34L832</accession>
<keyword evidence="7" id="KW-0624">Polysaccharide degradation</keyword>
<dbReference type="InterPro" id="IPR011050">
    <property type="entry name" value="Pectin_lyase_fold/virulence"/>
</dbReference>
<evidence type="ECO:0000256" key="7">
    <source>
        <dbReference type="ARBA" id="ARBA00023326"/>
    </source>
</evidence>
<evidence type="ECO:0000313" key="12">
    <source>
        <dbReference type="Proteomes" id="UP000027850"/>
    </source>
</evidence>
<proteinExistence type="inferred from homology"/>
<name>A0AB34L832_PARDI</name>
<comment type="caution">
    <text evidence="11">The sequence shown here is derived from an EMBL/GenBank/DDBJ whole genome shotgun (WGS) entry which is preliminary data.</text>
</comment>
<dbReference type="InterPro" id="IPR000743">
    <property type="entry name" value="Glyco_hydro_28"/>
</dbReference>
<dbReference type="GO" id="GO:0004650">
    <property type="term" value="F:polygalacturonase activity"/>
    <property type="evidence" value="ECO:0007669"/>
    <property type="project" value="InterPro"/>
</dbReference>
<feature type="signal peptide" evidence="10">
    <location>
        <begin position="1"/>
        <end position="23"/>
    </location>
</feature>
<dbReference type="RefSeq" id="WP_036618567.1">
    <property type="nucleotide sequence ID" value="NZ_JNHK01000092.1"/>
</dbReference>
<keyword evidence="6 9" id="KW-0326">Glycosidase</keyword>
<evidence type="ECO:0000256" key="3">
    <source>
        <dbReference type="ARBA" id="ARBA00022801"/>
    </source>
</evidence>
<evidence type="ECO:0000256" key="1">
    <source>
        <dbReference type="ARBA" id="ARBA00008834"/>
    </source>
</evidence>
<sequence>MGKEQKCISLLLLFLSLSFYSTGKVATYNYPDGIPLSGDYQVWVNEVPQTVIQVPVPASYTAFSMEGKVQVKIKAVHDVKWAEIHPVSSGIKPILENGFITFEISRPCKLSLELNGRISSPLFIFANPPERKPDRNDPNVIYFEAGKIHTLGVIVPKSGQHVFIEGGAWVKGAISAREVCDVKVSGYGIMDGTQNSRMGADEMAAIFTKDNGYKSEGKYQRFIEFYDSKNLTIEDVILHNSTTWQVVPINCERVAIRNLKLISDNPSDDGIDVVRSRDVHIEDCFIRVKDDCIAVKAHLDYPDDCIVDGVLAEKCVIWNAAWGNGLEIGFELESSEVKNIIFRDIDVLHVESGAVFSIHNSDKATVRNILYEDIRIEDASHKLIDLAIFRSKYCTDGSSDEEYLMKNMLYGTWDNVLKVPAGEKEKHAKFRGRIENIRFKDIQVLAGRFPFSLFCGYDDNHQVKNVTIENLRIYGRPVSAPEELKLRTEYAEQVIFK</sequence>